<dbReference type="EMBL" id="KQ247790">
    <property type="protein sequence ID" value="KNC71960.1"/>
    <property type="molecule type" value="Genomic_DNA"/>
</dbReference>
<evidence type="ECO:0000256" key="1">
    <source>
        <dbReference type="SAM" id="MobiDB-lite"/>
    </source>
</evidence>
<accession>A0A0L0F5G3</accession>
<name>A0A0L0F5G3_9EUKA</name>
<reference evidence="2 3" key="1">
    <citation type="submission" date="2011-02" db="EMBL/GenBank/DDBJ databases">
        <title>The Genome Sequence of Sphaeroforma arctica JP610.</title>
        <authorList>
            <consortium name="The Broad Institute Genome Sequencing Platform"/>
            <person name="Russ C."/>
            <person name="Cuomo C."/>
            <person name="Young S.K."/>
            <person name="Zeng Q."/>
            <person name="Gargeya S."/>
            <person name="Alvarado L."/>
            <person name="Berlin A."/>
            <person name="Chapman S.B."/>
            <person name="Chen Z."/>
            <person name="Freedman E."/>
            <person name="Gellesch M."/>
            <person name="Goldberg J."/>
            <person name="Griggs A."/>
            <person name="Gujja S."/>
            <person name="Heilman E."/>
            <person name="Heiman D."/>
            <person name="Howarth C."/>
            <person name="Mehta T."/>
            <person name="Neiman D."/>
            <person name="Pearson M."/>
            <person name="Roberts A."/>
            <person name="Saif S."/>
            <person name="Shea T."/>
            <person name="Shenoy N."/>
            <person name="Sisk P."/>
            <person name="Stolte C."/>
            <person name="Sykes S."/>
            <person name="White J."/>
            <person name="Yandava C."/>
            <person name="Burger G."/>
            <person name="Gray M.W."/>
            <person name="Holland P.W.H."/>
            <person name="King N."/>
            <person name="Lang F.B.F."/>
            <person name="Roger A.J."/>
            <person name="Ruiz-Trillo I."/>
            <person name="Haas B."/>
            <person name="Nusbaum C."/>
            <person name="Birren B."/>
        </authorList>
    </citation>
    <scope>NUCLEOTIDE SEQUENCE [LARGE SCALE GENOMIC DNA]</scope>
    <source>
        <strain evidence="2 3">JP610</strain>
    </source>
</reference>
<proteinExistence type="predicted"/>
<evidence type="ECO:0000313" key="3">
    <source>
        <dbReference type="Proteomes" id="UP000054560"/>
    </source>
</evidence>
<feature type="non-terminal residue" evidence="2">
    <location>
        <position position="99"/>
    </location>
</feature>
<feature type="region of interest" description="Disordered" evidence="1">
    <location>
        <begin position="1"/>
        <end position="99"/>
    </location>
</feature>
<keyword evidence="3" id="KW-1185">Reference proteome</keyword>
<evidence type="ECO:0000313" key="2">
    <source>
        <dbReference type="EMBL" id="KNC71960.1"/>
    </source>
</evidence>
<dbReference type="RefSeq" id="XP_014145862.1">
    <property type="nucleotide sequence ID" value="XM_014290387.1"/>
</dbReference>
<gene>
    <name evidence="2" type="ORF">SARC_15493</name>
</gene>
<dbReference type="Proteomes" id="UP000054560">
    <property type="component" value="Unassembled WGS sequence"/>
</dbReference>
<sequence length="99" mass="10799">DVPLGADFQSPDTINRSKSKSLPKVKASTKSKRHRSVQKTTSSTAHDKTRNTSSYVPSYAKGNRSPLTAMQSATRKLMRSSHSSDSIARTDVVGYNADQ</sequence>
<protein>
    <submittedName>
        <fullName evidence="2">Uncharacterized protein</fullName>
    </submittedName>
</protein>
<dbReference type="AlphaFoldDB" id="A0A0L0F5G3"/>
<organism evidence="2 3">
    <name type="scientific">Sphaeroforma arctica JP610</name>
    <dbReference type="NCBI Taxonomy" id="667725"/>
    <lineage>
        <taxon>Eukaryota</taxon>
        <taxon>Ichthyosporea</taxon>
        <taxon>Ichthyophonida</taxon>
        <taxon>Sphaeroforma</taxon>
    </lineage>
</organism>
<feature type="non-terminal residue" evidence="2">
    <location>
        <position position="1"/>
    </location>
</feature>
<feature type="compositionally biased region" description="Polar residues" evidence="1">
    <location>
        <begin position="65"/>
        <end position="87"/>
    </location>
</feature>
<feature type="compositionally biased region" description="Basic residues" evidence="1">
    <location>
        <begin position="17"/>
        <end position="37"/>
    </location>
</feature>
<dbReference type="GeneID" id="25915997"/>